<evidence type="ECO:0000313" key="2">
    <source>
        <dbReference type="Proteomes" id="UP001239111"/>
    </source>
</evidence>
<proteinExistence type="predicted"/>
<dbReference type="EMBL" id="CM056743">
    <property type="protein sequence ID" value="KAJ8674230.1"/>
    <property type="molecule type" value="Genomic_DNA"/>
</dbReference>
<dbReference type="Proteomes" id="UP001239111">
    <property type="component" value="Chromosome 3"/>
</dbReference>
<reference evidence="1" key="1">
    <citation type="submission" date="2023-04" db="EMBL/GenBank/DDBJ databases">
        <title>A chromosome-level genome assembly of the parasitoid wasp Eretmocerus hayati.</title>
        <authorList>
            <person name="Zhong Y."/>
            <person name="Liu S."/>
            <person name="Liu Y."/>
        </authorList>
    </citation>
    <scope>NUCLEOTIDE SEQUENCE</scope>
    <source>
        <strain evidence="1">ZJU_SS_LIU_2023</strain>
    </source>
</reference>
<name>A0ACC2NSG6_9HYME</name>
<accession>A0ACC2NSG6</accession>
<comment type="caution">
    <text evidence="1">The sequence shown here is derived from an EMBL/GenBank/DDBJ whole genome shotgun (WGS) entry which is preliminary data.</text>
</comment>
<organism evidence="1 2">
    <name type="scientific">Eretmocerus hayati</name>
    <dbReference type="NCBI Taxonomy" id="131215"/>
    <lineage>
        <taxon>Eukaryota</taxon>
        <taxon>Metazoa</taxon>
        <taxon>Ecdysozoa</taxon>
        <taxon>Arthropoda</taxon>
        <taxon>Hexapoda</taxon>
        <taxon>Insecta</taxon>
        <taxon>Pterygota</taxon>
        <taxon>Neoptera</taxon>
        <taxon>Endopterygota</taxon>
        <taxon>Hymenoptera</taxon>
        <taxon>Apocrita</taxon>
        <taxon>Proctotrupomorpha</taxon>
        <taxon>Chalcidoidea</taxon>
        <taxon>Aphelinidae</taxon>
        <taxon>Aphelininae</taxon>
        <taxon>Eretmocerus</taxon>
    </lineage>
</organism>
<sequence>MLYIDDADSSESSHSGSEVETTSFFAESDGFHKPKITMRNRLFQFSETLAQFIPKMATVEELKKQLEESLLRERKLALEKENNDSEVKKLKERLAQFEIFEDTTSINEEQLKREIASISHSRHVELSQRVKDVREFNGTTDVEAFLEQCKRINDQLHTDAEKYEFIYKVMATKLKGEAIAVADRMPDKSPKHFKEAMRLAFVKTESDYNQLTEERNSMRQGYNERIENFIKRYGEIDKRVQRSIDQVDSKYKGVYRGIEEEQRIQRFLRALKPTIKSLVVAAQPATLNDAYFRAIQEEKIYNEDEIIRAQQRSRRDGKTLQALRYSRAYGRNMLAETSALKD</sequence>
<evidence type="ECO:0000313" key="1">
    <source>
        <dbReference type="EMBL" id="KAJ8674230.1"/>
    </source>
</evidence>
<gene>
    <name evidence="1" type="ORF">QAD02_005492</name>
</gene>
<keyword evidence="2" id="KW-1185">Reference proteome</keyword>
<protein>
    <submittedName>
        <fullName evidence="1">Uncharacterized protein</fullName>
    </submittedName>
</protein>